<dbReference type="SUPFAM" id="SSF53474">
    <property type="entry name" value="alpha/beta-Hydrolases"/>
    <property type="match status" value="1"/>
</dbReference>
<dbReference type="PANTHER" id="PTHR43139">
    <property type="entry name" value="SI:DKEY-122A22.2"/>
    <property type="match status" value="1"/>
</dbReference>
<dbReference type="InterPro" id="IPR029058">
    <property type="entry name" value="AB_hydrolase_fold"/>
</dbReference>
<dbReference type="Gene3D" id="3.40.50.1820">
    <property type="entry name" value="alpha/beta hydrolase"/>
    <property type="match status" value="1"/>
</dbReference>
<dbReference type="InterPro" id="IPR000073">
    <property type="entry name" value="AB_hydrolase_1"/>
</dbReference>
<dbReference type="EMBL" id="CAUOFW020003924">
    <property type="protein sequence ID" value="CAK9162630.1"/>
    <property type="molecule type" value="Genomic_DNA"/>
</dbReference>
<accession>A0ABC8T3G1</accession>
<organism evidence="2 3">
    <name type="scientific">Ilex paraguariensis</name>
    <name type="common">yerba mate</name>
    <dbReference type="NCBI Taxonomy" id="185542"/>
    <lineage>
        <taxon>Eukaryota</taxon>
        <taxon>Viridiplantae</taxon>
        <taxon>Streptophyta</taxon>
        <taxon>Embryophyta</taxon>
        <taxon>Tracheophyta</taxon>
        <taxon>Spermatophyta</taxon>
        <taxon>Magnoliopsida</taxon>
        <taxon>eudicotyledons</taxon>
        <taxon>Gunneridae</taxon>
        <taxon>Pentapetalae</taxon>
        <taxon>asterids</taxon>
        <taxon>campanulids</taxon>
        <taxon>Aquifoliales</taxon>
        <taxon>Aquifoliaceae</taxon>
        <taxon>Ilex</taxon>
    </lineage>
</organism>
<keyword evidence="3" id="KW-1185">Reference proteome</keyword>
<feature type="domain" description="AB hydrolase-1" evidence="1">
    <location>
        <begin position="50"/>
        <end position="152"/>
    </location>
</feature>
<proteinExistence type="predicted"/>
<dbReference type="AlphaFoldDB" id="A0ABC8T3G1"/>
<dbReference type="Proteomes" id="UP001642360">
    <property type="component" value="Unassembled WGS sequence"/>
</dbReference>
<evidence type="ECO:0000259" key="1">
    <source>
        <dbReference type="Pfam" id="PF00561"/>
    </source>
</evidence>
<reference evidence="2 3" key="1">
    <citation type="submission" date="2024-02" db="EMBL/GenBank/DDBJ databases">
        <authorList>
            <person name="Vignale AGUSTIN F."/>
            <person name="Sosa J E."/>
            <person name="Modenutti C."/>
        </authorList>
    </citation>
    <scope>NUCLEOTIDE SEQUENCE [LARGE SCALE GENOMIC DNA]</scope>
</reference>
<dbReference type="Pfam" id="PF00561">
    <property type="entry name" value="Abhydrolase_1"/>
    <property type="match status" value="1"/>
</dbReference>
<protein>
    <recommendedName>
        <fullName evidence="1">AB hydrolase-1 domain-containing protein</fullName>
    </recommendedName>
</protein>
<sequence>MAKCFSFTASRDWCYKYSFTYAGLRSSTTNLGDGTVMHCWVPKTHNHNKPTLLLIHGFGANAMWQWNEFISPLVSKFNVYVPDLLFFGESYTTKPDRTESFQAQCVKRTMEAHDVRRMNVAGLSYGGFVGYSLAAQFPEAVERVVIGCAGVCAEEKDLEEGMFRVKSVEEAVSILLAQSPEKLRELVRLAFYKPPKITPSCFLSDFIEPKTNGEIDELVVPVIEKCRSRRFAVKTLRRNELD</sequence>
<dbReference type="PRINTS" id="PR00111">
    <property type="entry name" value="ABHYDROLASE"/>
</dbReference>
<dbReference type="GO" id="GO:0016787">
    <property type="term" value="F:hydrolase activity"/>
    <property type="evidence" value="ECO:0007669"/>
    <property type="project" value="UniProtKB-ARBA"/>
</dbReference>
<comment type="caution">
    <text evidence="2">The sequence shown here is derived from an EMBL/GenBank/DDBJ whole genome shotgun (WGS) entry which is preliminary data.</text>
</comment>
<evidence type="ECO:0000313" key="2">
    <source>
        <dbReference type="EMBL" id="CAK9162630.1"/>
    </source>
</evidence>
<gene>
    <name evidence="2" type="ORF">ILEXP_LOCUS31512</name>
</gene>
<dbReference type="InterPro" id="IPR052370">
    <property type="entry name" value="Meta-cleavage_hydrolase"/>
</dbReference>
<evidence type="ECO:0000313" key="3">
    <source>
        <dbReference type="Proteomes" id="UP001642360"/>
    </source>
</evidence>
<name>A0ABC8T3G1_9AQUA</name>
<dbReference type="PANTHER" id="PTHR43139:SF25">
    <property type="entry name" value="ALPHA_BETA-HYDROLASES SUPERFAMILY PROTEIN"/>
    <property type="match status" value="1"/>
</dbReference>